<dbReference type="OrthoDB" id="4227485at2759"/>
<accession>A0A5M9MAM6</accession>
<dbReference type="VEuPathDB" id="FungiDB:EYZ11_005995"/>
<feature type="region of interest" description="Disordered" evidence="1">
    <location>
        <begin position="554"/>
        <end position="577"/>
    </location>
</feature>
<dbReference type="InterPro" id="IPR022198">
    <property type="entry name" value="DUF3723"/>
</dbReference>
<proteinExistence type="predicted"/>
<name>A0A5M9MAM6_9EURO</name>
<dbReference type="RefSeq" id="XP_033421716.1">
    <property type="nucleotide sequence ID" value="XM_033575861.1"/>
</dbReference>
<reference evidence="2 3" key="1">
    <citation type="submission" date="2019-08" db="EMBL/GenBank/DDBJ databases">
        <title>The genome sequence of a newly discovered highly antifungal drug resistant Aspergillus species, Aspergillus tanneri NIH 1004.</title>
        <authorList>
            <person name="Mounaud S."/>
            <person name="Singh I."/>
            <person name="Joardar V."/>
            <person name="Pakala S."/>
            <person name="Pakala S."/>
            <person name="Venepally P."/>
            <person name="Chung J.K."/>
            <person name="Losada L."/>
            <person name="Nierman W.C."/>
        </authorList>
    </citation>
    <scope>NUCLEOTIDE SEQUENCE [LARGE SCALE GENOMIC DNA]</scope>
    <source>
        <strain evidence="2 3">NIH1004</strain>
    </source>
</reference>
<dbReference type="AlphaFoldDB" id="A0A5M9MAM6"/>
<dbReference type="Pfam" id="PF12520">
    <property type="entry name" value="DUF3723"/>
    <property type="match status" value="1"/>
</dbReference>
<dbReference type="Proteomes" id="UP000324241">
    <property type="component" value="Unassembled WGS sequence"/>
</dbReference>
<sequence length="742" mass="84684">MVGCQHLEPEYRVAATISEEALNESLELSQVTANALMDIVNPPNLKFRDDILLLCLYGKHRLKAGASCGETQWLVDLYLDDISPEAIVQLREESANGEKFKEGDIFRVYRQYKLQHNHTQAMKWKARFESDERRKIAGRLEQKEALCGAFDQLLPYVGLWEPVNMSQIKCILGLRCDEYVCHYLHEIQRLWSILFRPAEAALVDAPSVRLVEGRMPTYSENDYSYICALVDSGRLFPLVWGEGRKILRQTLLQVPGRILSIRTLSLDARYLELPARAFHRLFPLRRRDTVRGTLSRSFNSTAVGRTCEIQISEHEFGVAPPSASPFLVCVVQLWLYALRHFTRPWKEKSQESAAIKLGQGDFSALRGMVALANRLQFSSDRSIEFLGSSTSRSSSEKMFRAICEENFYGVDDGKIRTVARHFEEGIRQLSRVKVGPAGLPALTTSQPDMKARRRFNSPWQNEHLHDRASLFIDKVYGADQTPSQYPTSFAVTREIFFAFFGKEPLHSMFVGEPSTIERTAEFNPLRQESLTVSEETSAQVQTEIPAANTVETEEAASGLSPDDTIDLQPHPPGTPDRMAGVENDVPFAAGFEEHISKAPLKVKSDITLHRKAMEILRIWYEYEPKYVIVLFIFESRTYYKFPASGGDDLRDTLEDLSKEHYFLVCRESRIVHPDLNQVYEDALQYQLILVAKRNCPLRDVDYEDGRISVDKLIEYMTHYDVRTGKRKATGSDTRATKRPVLQ</sequence>
<protein>
    <submittedName>
        <fullName evidence="2">Uncharacterized protein</fullName>
    </submittedName>
</protein>
<evidence type="ECO:0000313" key="2">
    <source>
        <dbReference type="EMBL" id="KAA8642354.1"/>
    </source>
</evidence>
<dbReference type="EMBL" id="QUQM01000008">
    <property type="protein sequence ID" value="KAA8642354.1"/>
    <property type="molecule type" value="Genomic_DNA"/>
</dbReference>
<gene>
    <name evidence="2" type="ORF">ATNIH1004_011298</name>
</gene>
<evidence type="ECO:0000313" key="3">
    <source>
        <dbReference type="Proteomes" id="UP000324241"/>
    </source>
</evidence>
<organism evidence="2 3">
    <name type="scientific">Aspergillus tanneri</name>
    <dbReference type="NCBI Taxonomy" id="1220188"/>
    <lineage>
        <taxon>Eukaryota</taxon>
        <taxon>Fungi</taxon>
        <taxon>Dikarya</taxon>
        <taxon>Ascomycota</taxon>
        <taxon>Pezizomycotina</taxon>
        <taxon>Eurotiomycetes</taxon>
        <taxon>Eurotiomycetidae</taxon>
        <taxon>Eurotiales</taxon>
        <taxon>Aspergillaceae</taxon>
        <taxon>Aspergillus</taxon>
        <taxon>Aspergillus subgen. Circumdati</taxon>
    </lineage>
</organism>
<dbReference type="VEuPathDB" id="FungiDB:EYZ11_006010"/>
<dbReference type="GeneID" id="54333999"/>
<comment type="caution">
    <text evidence="2">The sequence shown here is derived from an EMBL/GenBank/DDBJ whole genome shotgun (WGS) entry which is preliminary data.</text>
</comment>
<evidence type="ECO:0000256" key="1">
    <source>
        <dbReference type="SAM" id="MobiDB-lite"/>
    </source>
</evidence>